<keyword evidence="2" id="KW-1185">Reference proteome</keyword>
<sequence length="122" mass="13271">MGRTGLAELDWATGIRSGPNGPLEFELGRMRAGPLLDWTGLLVGLLGTRRRERNWRKREPGSLAVGGATTSTRSCRCSRARGFEGPRAVSSAKKKGGFRALGVRTVKAEGEWESELRSVRTS</sequence>
<protein>
    <submittedName>
        <fullName evidence="1">Uncharacterized protein</fullName>
    </submittedName>
</protein>
<dbReference type="Proteomes" id="UP000233551">
    <property type="component" value="Unassembled WGS sequence"/>
</dbReference>
<dbReference type="AlphaFoldDB" id="A0A2I0JUP4"/>
<proteinExistence type="predicted"/>
<evidence type="ECO:0000313" key="2">
    <source>
        <dbReference type="Proteomes" id="UP000233551"/>
    </source>
</evidence>
<gene>
    <name evidence="1" type="ORF">CRG98_019573</name>
</gene>
<reference evidence="1 2" key="1">
    <citation type="submission" date="2017-11" db="EMBL/GenBank/DDBJ databases">
        <title>De-novo sequencing of pomegranate (Punica granatum L.) genome.</title>
        <authorList>
            <person name="Akparov Z."/>
            <person name="Amiraslanov A."/>
            <person name="Hajiyeva S."/>
            <person name="Abbasov M."/>
            <person name="Kaur K."/>
            <person name="Hamwieh A."/>
            <person name="Solovyev V."/>
            <person name="Salamov A."/>
            <person name="Braich B."/>
            <person name="Kosarev P."/>
            <person name="Mahmoud A."/>
            <person name="Hajiyev E."/>
            <person name="Babayeva S."/>
            <person name="Izzatullayeva V."/>
            <person name="Mammadov A."/>
            <person name="Mammadov A."/>
            <person name="Sharifova S."/>
            <person name="Ojaghi J."/>
            <person name="Eynullazada K."/>
            <person name="Bayramov B."/>
            <person name="Abdulazimova A."/>
            <person name="Shahmuradov I."/>
        </authorList>
    </citation>
    <scope>NUCLEOTIDE SEQUENCE [LARGE SCALE GENOMIC DNA]</scope>
    <source>
        <strain evidence="2">cv. AG2017</strain>
        <tissue evidence="1">Leaf</tissue>
    </source>
</reference>
<organism evidence="1 2">
    <name type="scientific">Punica granatum</name>
    <name type="common">Pomegranate</name>
    <dbReference type="NCBI Taxonomy" id="22663"/>
    <lineage>
        <taxon>Eukaryota</taxon>
        <taxon>Viridiplantae</taxon>
        <taxon>Streptophyta</taxon>
        <taxon>Embryophyta</taxon>
        <taxon>Tracheophyta</taxon>
        <taxon>Spermatophyta</taxon>
        <taxon>Magnoliopsida</taxon>
        <taxon>eudicotyledons</taxon>
        <taxon>Gunneridae</taxon>
        <taxon>Pentapetalae</taxon>
        <taxon>rosids</taxon>
        <taxon>malvids</taxon>
        <taxon>Myrtales</taxon>
        <taxon>Lythraceae</taxon>
        <taxon>Punica</taxon>
    </lineage>
</organism>
<comment type="caution">
    <text evidence="1">The sequence shown here is derived from an EMBL/GenBank/DDBJ whole genome shotgun (WGS) entry which is preliminary data.</text>
</comment>
<evidence type="ECO:0000313" key="1">
    <source>
        <dbReference type="EMBL" id="PKI60037.1"/>
    </source>
</evidence>
<accession>A0A2I0JUP4</accession>
<name>A0A2I0JUP4_PUNGR</name>
<dbReference type="EMBL" id="PGOL01001195">
    <property type="protein sequence ID" value="PKI60037.1"/>
    <property type="molecule type" value="Genomic_DNA"/>
</dbReference>